<keyword evidence="2" id="KW-1185">Reference proteome</keyword>
<reference evidence="1 2" key="1">
    <citation type="submission" date="2023-01" db="EMBL/GenBank/DDBJ databases">
        <title>Analysis of 21 Apiospora genomes using comparative genomics revels a genus with tremendous synthesis potential of carbohydrate active enzymes and secondary metabolites.</title>
        <authorList>
            <person name="Sorensen T."/>
        </authorList>
    </citation>
    <scope>NUCLEOTIDE SEQUENCE [LARGE SCALE GENOMIC DNA]</scope>
    <source>
        <strain evidence="1 2">CBS 114990</strain>
    </source>
</reference>
<organism evidence="1 2">
    <name type="scientific">Apiospora hydei</name>
    <dbReference type="NCBI Taxonomy" id="1337664"/>
    <lineage>
        <taxon>Eukaryota</taxon>
        <taxon>Fungi</taxon>
        <taxon>Dikarya</taxon>
        <taxon>Ascomycota</taxon>
        <taxon>Pezizomycotina</taxon>
        <taxon>Sordariomycetes</taxon>
        <taxon>Xylariomycetidae</taxon>
        <taxon>Amphisphaeriales</taxon>
        <taxon>Apiosporaceae</taxon>
        <taxon>Apiospora</taxon>
    </lineage>
</organism>
<dbReference type="Proteomes" id="UP001433268">
    <property type="component" value="Unassembled WGS sequence"/>
</dbReference>
<comment type="caution">
    <text evidence="1">The sequence shown here is derived from an EMBL/GenBank/DDBJ whole genome shotgun (WGS) entry which is preliminary data.</text>
</comment>
<evidence type="ECO:0000313" key="1">
    <source>
        <dbReference type="EMBL" id="KAK8090279.1"/>
    </source>
</evidence>
<sequence>MRANHMAASRCRMRRMGLDAVQDAARCGSSIVWALPLKSHSENGFFGFQAEAVRSGLHLLLGQIKSALSVFQHGWISGNARGLPAKQSGRDILVTSCIALAGVAGGGAQPTIGFLLARRS</sequence>
<gene>
    <name evidence="1" type="ORF">PG997_005240</name>
</gene>
<dbReference type="GeneID" id="92042615"/>
<proteinExistence type="predicted"/>
<evidence type="ECO:0000313" key="2">
    <source>
        <dbReference type="Proteomes" id="UP001433268"/>
    </source>
</evidence>
<name>A0ABR1X4E8_9PEZI</name>
<protein>
    <submittedName>
        <fullName evidence="1">Uncharacterized protein</fullName>
    </submittedName>
</protein>
<accession>A0ABR1X4E8</accession>
<dbReference type="EMBL" id="JAQQWN010000004">
    <property type="protein sequence ID" value="KAK8090279.1"/>
    <property type="molecule type" value="Genomic_DNA"/>
</dbReference>
<dbReference type="RefSeq" id="XP_066673173.1">
    <property type="nucleotide sequence ID" value="XM_066809555.1"/>
</dbReference>